<proteinExistence type="predicted"/>
<organism evidence="2 3">
    <name type="scientific">Daphnia magna</name>
    <dbReference type="NCBI Taxonomy" id="35525"/>
    <lineage>
        <taxon>Eukaryota</taxon>
        <taxon>Metazoa</taxon>
        <taxon>Ecdysozoa</taxon>
        <taxon>Arthropoda</taxon>
        <taxon>Crustacea</taxon>
        <taxon>Branchiopoda</taxon>
        <taxon>Diplostraca</taxon>
        <taxon>Cladocera</taxon>
        <taxon>Anomopoda</taxon>
        <taxon>Daphniidae</taxon>
        <taxon>Daphnia</taxon>
    </lineage>
</organism>
<sequence>MDIVHVIRMKPLFEASNEWQLPQEIAPNNLEEAAEKEQREDQEIESQHVPLATSPQAVADDDETVTEHPTADGVMVPNLFGTIPDAPVYSLQSTNGYVTDPERNHNFKEHVDVTFGESAWTIVTDLDLGPAGAAIAYLQQQKVADKWKQQGFDQKKNSCQKNFQQITKFLEGTGERDRAIHDREKSLKHQPKKPT</sequence>
<evidence type="ECO:0000313" key="2">
    <source>
        <dbReference type="EMBL" id="KAK4027645.1"/>
    </source>
</evidence>
<accession>A0ABR0AR93</accession>
<keyword evidence="3" id="KW-1185">Reference proteome</keyword>
<feature type="region of interest" description="Disordered" evidence="1">
    <location>
        <begin position="170"/>
        <end position="195"/>
    </location>
</feature>
<dbReference type="EMBL" id="JAOYFB010000038">
    <property type="protein sequence ID" value="KAK4027645.1"/>
    <property type="molecule type" value="Genomic_DNA"/>
</dbReference>
<comment type="caution">
    <text evidence="2">The sequence shown here is derived from an EMBL/GenBank/DDBJ whole genome shotgun (WGS) entry which is preliminary data.</text>
</comment>
<dbReference type="Proteomes" id="UP001234178">
    <property type="component" value="Unassembled WGS sequence"/>
</dbReference>
<evidence type="ECO:0000256" key="1">
    <source>
        <dbReference type="SAM" id="MobiDB-lite"/>
    </source>
</evidence>
<protein>
    <submittedName>
        <fullName evidence="2">Uncharacterized protein</fullName>
    </submittedName>
</protein>
<name>A0ABR0AR93_9CRUS</name>
<gene>
    <name evidence="2" type="ORF">OUZ56_016692</name>
</gene>
<evidence type="ECO:0000313" key="3">
    <source>
        <dbReference type="Proteomes" id="UP001234178"/>
    </source>
</evidence>
<feature type="region of interest" description="Disordered" evidence="1">
    <location>
        <begin position="24"/>
        <end position="73"/>
    </location>
</feature>
<reference evidence="2 3" key="1">
    <citation type="journal article" date="2023" name="Nucleic Acids Res.">
        <title>The hologenome of Daphnia magna reveals possible DNA methylation and microbiome-mediated evolution of the host genome.</title>
        <authorList>
            <person name="Chaturvedi A."/>
            <person name="Li X."/>
            <person name="Dhandapani V."/>
            <person name="Marshall H."/>
            <person name="Kissane S."/>
            <person name="Cuenca-Cambronero M."/>
            <person name="Asole G."/>
            <person name="Calvet F."/>
            <person name="Ruiz-Romero M."/>
            <person name="Marangio P."/>
            <person name="Guigo R."/>
            <person name="Rago D."/>
            <person name="Mirbahai L."/>
            <person name="Eastwood N."/>
            <person name="Colbourne J.K."/>
            <person name="Zhou J."/>
            <person name="Mallon E."/>
            <person name="Orsini L."/>
        </authorList>
    </citation>
    <scope>NUCLEOTIDE SEQUENCE [LARGE SCALE GENOMIC DNA]</scope>
    <source>
        <strain evidence="2">LRV0_1</strain>
    </source>
</reference>
<feature type="compositionally biased region" description="Basic and acidic residues" evidence="1">
    <location>
        <begin position="173"/>
        <end position="187"/>
    </location>
</feature>